<dbReference type="EMBL" id="CP028490">
    <property type="protein sequence ID" value="AVX22800.1"/>
    <property type="molecule type" value="Genomic_DNA"/>
</dbReference>
<sequence length="115" mass="12999">MFNRLKIGTLSALAVGSLLATTHDRAFAATEVDCETFEKMAGMTMTLRQLGRPMSDMYRTANEQPPEIAAIGKEMIDNAFEIPRYSRDEQIKQAVTEFRNEHFKACLKAERAPKQ</sequence>
<dbReference type="Proteomes" id="UP000240475">
    <property type="component" value="Chromosome"/>
</dbReference>
<gene>
    <name evidence="2" type="ORF">DA456_05025</name>
</gene>
<feature type="signal peptide" evidence="1">
    <location>
        <begin position="1"/>
        <end position="28"/>
    </location>
</feature>
<dbReference type="RefSeq" id="WP_029573011.1">
    <property type="nucleotide sequence ID" value="NZ_CP028490.1"/>
</dbReference>
<evidence type="ECO:0000313" key="3">
    <source>
        <dbReference type="Proteomes" id="UP000240475"/>
    </source>
</evidence>
<feature type="chain" id="PRO_5042267128" evidence="1">
    <location>
        <begin position="29"/>
        <end position="115"/>
    </location>
</feature>
<evidence type="ECO:0000313" key="2">
    <source>
        <dbReference type="EMBL" id="AVX22800.1"/>
    </source>
</evidence>
<accession>A0AAD0I6Z9</accession>
<proteinExistence type="predicted"/>
<organism evidence="2 3">
    <name type="scientific">Pseudomonas syringae pv. atrofaciens</name>
    <dbReference type="NCBI Taxonomy" id="192087"/>
    <lineage>
        <taxon>Bacteria</taxon>
        <taxon>Pseudomonadati</taxon>
        <taxon>Pseudomonadota</taxon>
        <taxon>Gammaproteobacteria</taxon>
        <taxon>Pseudomonadales</taxon>
        <taxon>Pseudomonadaceae</taxon>
        <taxon>Pseudomonas</taxon>
        <taxon>Pseudomonas syringae</taxon>
    </lineage>
</organism>
<keyword evidence="1" id="KW-0732">Signal</keyword>
<protein>
    <submittedName>
        <fullName evidence="2">Uncharacterized protein</fullName>
    </submittedName>
</protein>
<dbReference type="AlphaFoldDB" id="A0AAD0I6Z9"/>
<evidence type="ECO:0000256" key="1">
    <source>
        <dbReference type="SAM" id="SignalP"/>
    </source>
</evidence>
<name>A0AAD0I6Z9_PSESX</name>
<reference evidence="2 3" key="1">
    <citation type="submission" date="2018-04" db="EMBL/GenBank/DDBJ databases">
        <authorList>
            <person name="Cha J.-S."/>
        </authorList>
    </citation>
    <scope>NUCLEOTIDE SEQUENCE [LARGE SCALE GENOMIC DNA]</scope>
    <source>
        <strain evidence="2 3">LMG5095</strain>
    </source>
</reference>